<comment type="similarity">
    <text evidence="3 6">Belongs to the DHNA family.</text>
</comment>
<dbReference type="InterPro" id="IPR043133">
    <property type="entry name" value="GTP-CH-I_C/QueF"/>
</dbReference>
<keyword evidence="9" id="KW-1185">Reference proteome</keyword>
<proteinExistence type="inferred from homology"/>
<dbReference type="GO" id="GO:0004150">
    <property type="term" value="F:dihydroneopterin aldolase activity"/>
    <property type="evidence" value="ECO:0007669"/>
    <property type="project" value="UniProtKB-EC"/>
</dbReference>
<evidence type="ECO:0000256" key="5">
    <source>
        <dbReference type="ARBA" id="ARBA00023239"/>
    </source>
</evidence>
<evidence type="ECO:0000256" key="6">
    <source>
        <dbReference type="RuleBase" id="RU362079"/>
    </source>
</evidence>
<comment type="pathway">
    <text evidence="2 6">Cofactor biosynthesis; tetrahydrofolate biosynthesis; 2-amino-4-hydroxy-6-hydroxymethyl-7,8-dihydropteridine diphosphate from 7,8-dihydroneopterin triphosphate: step 3/4.</text>
</comment>
<comment type="catalytic activity">
    <reaction evidence="1 6">
        <text>7,8-dihydroneopterin = 6-hydroxymethyl-7,8-dihydropterin + glycolaldehyde</text>
        <dbReference type="Rhea" id="RHEA:10540"/>
        <dbReference type="ChEBI" id="CHEBI:17001"/>
        <dbReference type="ChEBI" id="CHEBI:17071"/>
        <dbReference type="ChEBI" id="CHEBI:44841"/>
        <dbReference type="EC" id="4.1.2.25"/>
    </reaction>
</comment>
<dbReference type="NCBIfam" id="TIGR00525">
    <property type="entry name" value="folB"/>
    <property type="match status" value="1"/>
</dbReference>
<dbReference type="InterPro" id="IPR006156">
    <property type="entry name" value="Dihydroneopterin_aldolase"/>
</dbReference>
<dbReference type="Proteomes" id="UP001321481">
    <property type="component" value="Unassembled WGS sequence"/>
</dbReference>
<evidence type="ECO:0000313" key="8">
    <source>
        <dbReference type="EMBL" id="MDJ1113858.1"/>
    </source>
</evidence>
<evidence type="ECO:0000259" key="7">
    <source>
        <dbReference type="SMART" id="SM00905"/>
    </source>
</evidence>
<protein>
    <recommendedName>
        <fullName evidence="6">7,8-dihydroneopterin aldolase</fullName>
        <ecNumber evidence="6">4.1.2.25</ecNumber>
    </recommendedName>
</protein>
<sequence>MSDEITLTGIRAFGYHGVYAHERREGQEFIADVVLSLSTRAAAVSDDVLDTVHYGELAEQVAAILAGEPANLLETVAERIAHAALAWPIVDAVAVTLHKPSAPIEVPFGDVSVTIRRTREPA</sequence>
<dbReference type="SUPFAM" id="SSF55620">
    <property type="entry name" value="Tetrahydrobiopterin biosynthesis enzymes-like"/>
    <property type="match status" value="1"/>
</dbReference>
<keyword evidence="4 6" id="KW-0289">Folate biosynthesis</keyword>
<keyword evidence="5 6" id="KW-0456">Lyase</keyword>
<evidence type="ECO:0000256" key="1">
    <source>
        <dbReference type="ARBA" id="ARBA00001353"/>
    </source>
</evidence>
<dbReference type="CDD" id="cd00534">
    <property type="entry name" value="DHNA_DHNTPE"/>
    <property type="match status" value="1"/>
</dbReference>
<evidence type="ECO:0000256" key="3">
    <source>
        <dbReference type="ARBA" id="ARBA00005708"/>
    </source>
</evidence>
<dbReference type="NCBIfam" id="TIGR00526">
    <property type="entry name" value="folB_dom"/>
    <property type="match status" value="1"/>
</dbReference>
<dbReference type="Pfam" id="PF02152">
    <property type="entry name" value="FolB"/>
    <property type="match status" value="1"/>
</dbReference>
<dbReference type="PANTHER" id="PTHR42844:SF1">
    <property type="entry name" value="DIHYDRONEOPTERIN ALDOLASE 1-RELATED"/>
    <property type="match status" value="1"/>
</dbReference>
<feature type="domain" description="Dihydroneopterin aldolase/epimerase" evidence="7">
    <location>
        <begin position="5"/>
        <end position="117"/>
    </location>
</feature>
<dbReference type="InterPro" id="IPR006157">
    <property type="entry name" value="FolB_dom"/>
</dbReference>
<dbReference type="RefSeq" id="WP_283715357.1">
    <property type="nucleotide sequence ID" value="NZ_JASJND010000004.1"/>
</dbReference>
<reference evidence="8 9" key="1">
    <citation type="submission" date="2023-05" db="EMBL/GenBank/DDBJ databases">
        <title>Microbacterium dauci sp.nov., Isolated from Carrot Rhizosphere Soil.</title>
        <authorList>
            <person name="Xiao Z."/>
            <person name="Zheng J."/>
        </authorList>
    </citation>
    <scope>NUCLEOTIDE SEQUENCE [LARGE SCALE GENOMIC DNA]</scope>
    <source>
        <strain evidence="8 9">LX3-4</strain>
    </source>
</reference>
<organism evidence="8 9">
    <name type="scientific">Microbacterium dauci</name>
    <dbReference type="NCBI Taxonomy" id="3048008"/>
    <lineage>
        <taxon>Bacteria</taxon>
        <taxon>Bacillati</taxon>
        <taxon>Actinomycetota</taxon>
        <taxon>Actinomycetes</taxon>
        <taxon>Micrococcales</taxon>
        <taxon>Microbacteriaceae</taxon>
        <taxon>Microbacterium</taxon>
    </lineage>
</organism>
<evidence type="ECO:0000256" key="2">
    <source>
        <dbReference type="ARBA" id="ARBA00005013"/>
    </source>
</evidence>
<gene>
    <name evidence="8" type="primary">folB</name>
    <name evidence="8" type="ORF">QNI14_05275</name>
</gene>
<dbReference type="SMART" id="SM00905">
    <property type="entry name" value="FolB"/>
    <property type="match status" value="1"/>
</dbReference>
<evidence type="ECO:0000256" key="4">
    <source>
        <dbReference type="ARBA" id="ARBA00022909"/>
    </source>
</evidence>
<accession>A0ABT6ZCH7</accession>
<dbReference type="Gene3D" id="3.30.1130.10">
    <property type="match status" value="1"/>
</dbReference>
<dbReference type="EC" id="4.1.2.25" evidence="6"/>
<name>A0ABT6ZCH7_9MICO</name>
<comment type="caution">
    <text evidence="8">The sequence shown here is derived from an EMBL/GenBank/DDBJ whole genome shotgun (WGS) entry which is preliminary data.</text>
</comment>
<comment type="function">
    <text evidence="6">Catalyzes the conversion of 7,8-dihydroneopterin to 6-hydroxymethyl-7,8-dihydropterin.</text>
</comment>
<dbReference type="EMBL" id="JASJND010000004">
    <property type="protein sequence ID" value="MDJ1113858.1"/>
    <property type="molecule type" value="Genomic_DNA"/>
</dbReference>
<dbReference type="PANTHER" id="PTHR42844">
    <property type="entry name" value="DIHYDRONEOPTERIN ALDOLASE 1-RELATED"/>
    <property type="match status" value="1"/>
</dbReference>
<evidence type="ECO:0000313" key="9">
    <source>
        <dbReference type="Proteomes" id="UP001321481"/>
    </source>
</evidence>